<evidence type="ECO:0000313" key="1">
    <source>
        <dbReference type="EMBL" id="GMH17369.1"/>
    </source>
</evidence>
<sequence>MRETRHSAPAPGGLEAEYGVAGLEWGRQVEQWRYVVEVVERVKGMSGILQKEQVRTSMSRRLTFDELRGAALYVLSRPNSSGRLRFTM</sequence>
<gene>
    <name evidence="1" type="ORF">Nepgr_019210</name>
</gene>
<dbReference type="EMBL" id="BSYO01000017">
    <property type="protein sequence ID" value="GMH17369.1"/>
    <property type="molecule type" value="Genomic_DNA"/>
</dbReference>
<comment type="caution">
    <text evidence="1">The sequence shown here is derived from an EMBL/GenBank/DDBJ whole genome shotgun (WGS) entry which is preliminary data.</text>
</comment>
<dbReference type="Proteomes" id="UP001279734">
    <property type="component" value="Unassembled WGS sequence"/>
</dbReference>
<protein>
    <submittedName>
        <fullName evidence="1">Uncharacterized protein</fullName>
    </submittedName>
</protein>
<accession>A0AAD3XUT2</accession>
<proteinExistence type="predicted"/>
<evidence type="ECO:0000313" key="2">
    <source>
        <dbReference type="Proteomes" id="UP001279734"/>
    </source>
</evidence>
<reference evidence="1" key="1">
    <citation type="submission" date="2023-05" db="EMBL/GenBank/DDBJ databases">
        <title>Nepenthes gracilis genome sequencing.</title>
        <authorList>
            <person name="Fukushima K."/>
        </authorList>
    </citation>
    <scope>NUCLEOTIDE SEQUENCE</scope>
    <source>
        <strain evidence="1">SING2019-196</strain>
    </source>
</reference>
<dbReference type="AlphaFoldDB" id="A0AAD3XUT2"/>
<name>A0AAD3XUT2_NEPGR</name>
<organism evidence="1 2">
    <name type="scientific">Nepenthes gracilis</name>
    <name type="common">Slender pitcher plant</name>
    <dbReference type="NCBI Taxonomy" id="150966"/>
    <lineage>
        <taxon>Eukaryota</taxon>
        <taxon>Viridiplantae</taxon>
        <taxon>Streptophyta</taxon>
        <taxon>Embryophyta</taxon>
        <taxon>Tracheophyta</taxon>
        <taxon>Spermatophyta</taxon>
        <taxon>Magnoliopsida</taxon>
        <taxon>eudicotyledons</taxon>
        <taxon>Gunneridae</taxon>
        <taxon>Pentapetalae</taxon>
        <taxon>Caryophyllales</taxon>
        <taxon>Nepenthaceae</taxon>
        <taxon>Nepenthes</taxon>
    </lineage>
</organism>
<keyword evidence="2" id="KW-1185">Reference proteome</keyword>